<evidence type="ECO:0000256" key="10">
    <source>
        <dbReference type="ARBA" id="ARBA00022967"/>
    </source>
</evidence>
<evidence type="ECO:0000256" key="13">
    <source>
        <dbReference type="ARBA" id="ARBA00024220"/>
    </source>
</evidence>
<feature type="region of interest" description="Disordered" evidence="15">
    <location>
        <begin position="924"/>
        <end position="977"/>
    </location>
</feature>
<name>A0ABM1VVR1_APLCA</name>
<dbReference type="PANTHER" id="PTHR24223:SF443">
    <property type="entry name" value="MULTIDRUG-RESISTANCE LIKE PROTEIN 1, ISOFORM I"/>
    <property type="match status" value="1"/>
</dbReference>
<feature type="transmembrane region" description="Helical" evidence="16">
    <location>
        <begin position="554"/>
        <end position="574"/>
    </location>
</feature>
<dbReference type="CDD" id="cd03244">
    <property type="entry name" value="ABCC_MRP_domain2"/>
    <property type="match status" value="1"/>
</dbReference>
<evidence type="ECO:0000259" key="17">
    <source>
        <dbReference type="PROSITE" id="PS50893"/>
    </source>
</evidence>
<feature type="region of interest" description="Disordered" evidence="15">
    <location>
        <begin position="248"/>
        <end position="277"/>
    </location>
</feature>
<evidence type="ECO:0000256" key="11">
    <source>
        <dbReference type="ARBA" id="ARBA00022989"/>
    </source>
</evidence>
<keyword evidence="11 16" id="KW-1133">Transmembrane helix</keyword>
<evidence type="ECO:0000256" key="4">
    <source>
        <dbReference type="ARBA" id="ARBA00022448"/>
    </source>
</evidence>
<feature type="domain" description="ABC transmembrane type-1" evidence="18">
    <location>
        <begin position="333"/>
        <end position="611"/>
    </location>
</feature>
<feature type="domain" description="ABC transmembrane type-1" evidence="18">
    <location>
        <begin position="1002"/>
        <end position="1292"/>
    </location>
</feature>
<dbReference type="PROSITE" id="PS00211">
    <property type="entry name" value="ABC_TRANSPORTER_1"/>
    <property type="match status" value="1"/>
</dbReference>
<feature type="domain" description="ABC transporter" evidence="17">
    <location>
        <begin position="1331"/>
        <end position="1565"/>
    </location>
</feature>
<dbReference type="InterPro" id="IPR003593">
    <property type="entry name" value="AAA+_ATPase"/>
</dbReference>
<dbReference type="RefSeq" id="XP_035826503.1">
    <property type="nucleotide sequence ID" value="XM_035970610.1"/>
</dbReference>
<evidence type="ECO:0000256" key="16">
    <source>
        <dbReference type="SAM" id="Phobius"/>
    </source>
</evidence>
<keyword evidence="7" id="KW-0677">Repeat</keyword>
<dbReference type="CDD" id="cd03250">
    <property type="entry name" value="ABCC_MRP_domain1"/>
    <property type="match status" value="1"/>
</dbReference>
<keyword evidence="9" id="KW-0067">ATP-binding</keyword>
<keyword evidence="4" id="KW-0813">Transport</keyword>
<dbReference type="SUPFAM" id="SSF90123">
    <property type="entry name" value="ABC transporter transmembrane region"/>
    <property type="match status" value="2"/>
</dbReference>
<comment type="subcellular location">
    <subcellularLocation>
        <location evidence="2">Cell membrane</location>
        <topology evidence="2">Multi-pass membrane protein</topology>
    </subcellularLocation>
    <subcellularLocation>
        <location evidence="1">Vacuole membrane</location>
        <topology evidence="1">Multi-pass membrane protein</topology>
    </subcellularLocation>
</comment>
<dbReference type="SMART" id="SM00382">
    <property type="entry name" value="AAA"/>
    <property type="match status" value="2"/>
</dbReference>
<feature type="transmembrane region" description="Helical" evidence="16">
    <location>
        <begin position="161"/>
        <end position="180"/>
    </location>
</feature>
<dbReference type="PROSITE" id="PS50929">
    <property type="entry name" value="ABC_TM1F"/>
    <property type="match status" value="2"/>
</dbReference>
<dbReference type="CDD" id="cd18595">
    <property type="entry name" value="ABC_6TM_MRP1_2_3_6_D1_like"/>
    <property type="match status" value="1"/>
</dbReference>
<dbReference type="PROSITE" id="PS50893">
    <property type="entry name" value="ABC_TRANSPORTER_2"/>
    <property type="match status" value="2"/>
</dbReference>
<feature type="compositionally biased region" description="Basic residues" evidence="15">
    <location>
        <begin position="251"/>
        <end position="262"/>
    </location>
</feature>
<evidence type="ECO:0000256" key="8">
    <source>
        <dbReference type="ARBA" id="ARBA00022741"/>
    </source>
</evidence>
<evidence type="ECO:0000256" key="6">
    <source>
        <dbReference type="ARBA" id="ARBA00022692"/>
    </source>
</evidence>
<dbReference type="Pfam" id="PF24357">
    <property type="entry name" value="TMD0_ABC"/>
    <property type="match status" value="1"/>
</dbReference>
<evidence type="ECO:0000256" key="2">
    <source>
        <dbReference type="ARBA" id="ARBA00004651"/>
    </source>
</evidence>
<evidence type="ECO:0000256" key="12">
    <source>
        <dbReference type="ARBA" id="ARBA00023136"/>
    </source>
</evidence>
<dbReference type="CDD" id="cd18603">
    <property type="entry name" value="ABC_6TM_MRP1_2_3_6_D2_like"/>
    <property type="match status" value="1"/>
</dbReference>
<evidence type="ECO:0000256" key="15">
    <source>
        <dbReference type="SAM" id="MobiDB-lite"/>
    </source>
</evidence>
<feature type="transmembrane region" description="Helical" evidence="16">
    <location>
        <begin position="1150"/>
        <end position="1170"/>
    </location>
</feature>
<feature type="transmembrane region" description="Helical" evidence="16">
    <location>
        <begin position="992"/>
        <end position="1014"/>
    </location>
</feature>
<evidence type="ECO:0000256" key="14">
    <source>
        <dbReference type="ARBA" id="ARBA00047523"/>
    </source>
</evidence>
<dbReference type="InterPro" id="IPR056227">
    <property type="entry name" value="TMD0_ABC"/>
</dbReference>
<dbReference type="Proteomes" id="UP000694888">
    <property type="component" value="Unplaced"/>
</dbReference>
<sequence length="1570" mass="176777">MVDFCEGEAIWDTGLTWTNNSWPQFTECFQNIVLQTTPCAFLWLITPFCTYSLARKTSTPRPIKPLFVMKLIGTVVLFCLFILELAQAIAGSSHFNDEYLAPVLWMATLLLHTALIYLEKSCNTVKSPGLFVFWILAGICNVVPVYSSIQLKTYNSDPSAFTLILIKFIAITFMFVLNCFSTFYGEKPKGHNPELSASMSSWISFSWIDRLLLKGFKSPLVDGDVFDLNPRDKSTKEVNKLLHQWQQLKTRSNRKRVRRRQSGKPVSDNEKTPLLSSSTSLYGVDKQENEGNATSSATHSRTETPVDGQETSKVSFFTALFRCYWFEAVEAQIGMVVVAVMNILNPFILGFLIDFTANLGEFTWHGYIYATALLASKVVTAVFDFPLQFLTNCVAIRVRSAAIATVFRKALTMCSEARKDSTVGEIVNLMSVDAANLEMMMNYSFWLWLSVIYMVVGAYFLYTVVGVAMFAGLGYIFVMFILNAVVMEKMRQYQDQIMIVKDERVKLMSEVLNGMKVIKLYGWEPMFKEKILEVREKELKILFKYAVMDGFQSFAWTASSFWMMHLMLVTYVMTDDSHYLDANTSILTMNYIELIRLGINLLPIIVKDWIKAATSLMRMNKFLNGEDLNPKNLIRDTTDKLAVRFSDADFKWEKAGLPTLRSINMEVEPGQLVAVVGTVGAGKSSLLSAMLGEMHRIRGYSNINSSVAYVPQSAWIQNNTLRGNILFGKRFDSSFYRSVVKACALQPDLDIMAAGDQTEIGEKGINLSGGQKQRVSLARAVYSGADIYLMDDPLSAVDSHVGRHIFDHVISNSGVLRGKTRILVTHGIHWLPDVDYIYVMNQGRISEAGTYEELISHNGAFAQFLAQYLTQNLDNDGNESTVDEEDDKEKEIKADILRRLTSIASDSEAPDDEQKATLMRLISHDPDHSQHDMSASYTSARKRKASTRSGHWMESSQRERSMKDTMTPDKSRLTTEEAADGGKVKWSVYGQLLKGFGIPHSVAILFMIVCYHVANNYANIWLTNWTDDSHLGNFTELPANGTVREDKNINYLGVFTALGFIQTFFVIAYSVVLQIRHVHASRKLHFELLDSVMHAPMSFFDTTPMGRLLNRFSQDVERLDNDICVEIEIVLDFAMQCLGIFVIISYTIPIMLAFIVPISILLYLLQQFYIRTSCQLRRIESNNRSPVYAHFSETLSGVSVIRAYQAQDRFIADSEAKIDGFQKAVSAFNAVNKWIQCRLEVLGFLILLAACVFAVQARDSLSPGLVGLAITYAMRVSVKFIFGTRIFGDLETHIVSVERMREYSELQSEAPWTAETDATRVTEEWPATGRVEFVDYSTRYREGLDLVLKNLTCSINGGEKVGIVGRTGAGKSSMVLSLFRLIESVSGKIIIDGVDIGKLGLHTLRRHITILPQDPVLFAGSLRMNLDPFNESTDAGLWTALEHSHLKKFVESLPQQLDHEVGEGGENLSMGQRQLICLARTLLRKTKILILDEATAAVDIETDELIQKTIREEFSGCTILTIAHRLNTVMDYDRILVLEKGSRLEFDSPNNLLSNHQSAFYSMAKQAGLV</sequence>
<organism evidence="19 20">
    <name type="scientific">Aplysia californica</name>
    <name type="common">California sea hare</name>
    <dbReference type="NCBI Taxonomy" id="6500"/>
    <lineage>
        <taxon>Eukaryota</taxon>
        <taxon>Metazoa</taxon>
        <taxon>Spiralia</taxon>
        <taxon>Lophotrochozoa</taxon>
        <taxon>Mollusca</taxon>
        <taxon>Gastropoda</taxon>
        <taxon>Heterobranchia</taxon>
        <taxon>Euthyneura</taxon>
        <taxon>Tectipleura</taxon>
        <taxon>Aplysiida</taxon>
        <taxon>Aplysioidea</taxon>
        <taxon>Aplysiidae</taxon>
        <taxon>Aplysia</taxon>
    </lineage>
</organism>
<dbReference type="Gene3D" id="1.20.1560.10">
    <property type="entry name" value="ABC transporter type 1, transmembrane domain"/>
    <property type="match status" value="2"/>
</dbReference>
<feature type="transmembrane region" description="Helical" evidence="16">
    <location>
        <begin position="333"/>
        <end position="355"/>
    </location>
</feature>
<comment type="similarity">
    <text evidence="3">Belongs to the ABC transporter superfamily. ABCC family. Conjugate transporter (TC 3.A.1.208) subfamily.</text>
</comment>
<feature type="transmembrane region" description="Helical" evidence="16">
    <location>
        <begin position="1051"/>
        <end position="1073"/>
    </location>
</feature>
<evidence type="ECO:0000256" key="7">
    <source>
        <dbReference type="ARBA" id="ARBA00022737"/>
    </source>
</evidence>
<dbReference type="InterPro" id="IPR005292">
    <property type="entry name" value="MRP"/>
</dbReference>
<protein>
    <recommendedName>
        <fullName evidence="13">ABC-type glutathione-S-conjugate transporter</fullName>
        <ecNumber evidence="13">7.6.2.3</ecNumber>
    </recommendedName>
</protein>
<feature type="domain" description="ABC transporter" evidence="17">
    <location>
        <begin position="643"/>
        <end position="867"/>
    </location>
</feature>
<dbReference type="NCBIfam" id="TIGR00957">
    <property type="entry name" value="MRP_assoc_pro"/>
    <property type="match status" value="1"/>
</dbReference>
<evidence type="ECO:0000256" key="1">
    <source>
        <dbReference type="ARBA" id="ARBA00004128"/>
    </source>
</evidence>
<keyword evidence="8" id="KW-0547">Nucleotide-binding</keyword>
<feature type="transmembrane region" description="Helical" evidence="16">
    <location>
        <begin position="32"/>
        <end position="54"/>
    </location>
</feature>
<evidence type="ECO:0000259" key="18">
    <source>
        <dbReference type="PROSITE" id="PS50929"/>
    </source>
</evidence>
<reference evidence="20" key="1">
    <citation type="submission" date="2025-08" db="UniProtKB">
        <authorList>
            <consortium name="RefSeq"/>
        </authorList>
    </citation>
    <scope>IDENTIFICATION</scope>
</reference>
<keyword evidence="10" id="KW-1278">Translocase</keyword>
<dbReference type="GeneID" id="101862880"/>
<dbReference type="InterPro" id="IPR011527">
    <property type="entry name" value="ABC1_TM_dom"/>
</dbReference>
<keyword evidence="5" id="KW-1003">Cell membrane</keyword>
<proteinExistence type="inferred from homology"/>
<dbReference type="Pfam" id="PF00664">
    <property type="entry name" value="ABC_membrane"/>
    <property type="match status" value="2"/>
</dbReference>
<dbReference type="EC" id="7.6.2.3" evidence="13"/>
<evidence type="ECO:0000256" key="3">
    <source>
        <dbReference type="ARBA" id="ARBA00009726"/>
    </source>
</evidence>
<dbReference type="PANTHER" id="PTHR24223">
    <property type="entry name" value="ATP-BINDING CASSETTE SUB-FAMILY C"/>
    <property type="match status" value="1"/>
</dbReference>
<dbReference type="InterPro" id="IPR003439">
    <property type="entry name" value="ABC_transporter-like_ATP-bd"/>
</dbReference>
<dbReference type="SUPFAM" id="SSF52540">
    <property type="entry name" value="P-loop containing nucleoside triphosphate hydrolases"/>
    <property type="match status" value="2"/>
</dbReference>
<evidence type="ECO:0000256" key="5">
    <source>
        <dbReference type="ARBA" id="ARBA00022475"/>
    </source>
</evidence>
<gene>
    <name evidence="20" type="primary">LOC101862880</name>
</gene>
<feature type="compositionally biased region" description="Basic and acidic residues" evidence="15">
    <location>
        <begin position="956"/>
        <end position="977"/>
    </location>
</feature>
<evidence type="ECO:0000313" key="19">
    <source>
        <dbReference type="Proteomes" id="UP000694888"/>
    </source>
</evidence>
<dbReference type="InterPro" id="IPR027417">
    <property type="entry name" value="P-loop_NTPase"/>
</dbReference>
<feature type="transmembrane region" description="Helical" evidence="16">
    <location>
        <begin position="1239"/>
        <end position="1257"/>
    </location>
</feature>
<feature type="transmembrane region" description="Helical" evidence="16">
    <location>
        <begin position="66"/>
        <end position="87"/>
    </location>
</feature>
<evidence type="ECO:0000313" key="20">
    <source>
        <dbReference type="RefSeq" id="XP_035826503.1"/>
    </source>
</evidence>
<dbReference type="Pfam" id="PF00005">
    <property type="entry name" value="ABC_tran"/>
    <property type="match status" value="2"/>
</dbReference>
<feature type="transmembrane region" description="Helical" evidence="16">
    <location>
        <begin position="468"/>
        <end position="486"/>
    </location>
</feature>
<dbReference type="InterPro" id="IPR050173">
    <property type="entry name" value="ABC_transporter_C-like"/>
</dbReference>
<feature type="transmembrane region" description="Helical" evidence="16">
    <location>
        <begin position="130"/>
        <end position="149"/>
    </location>
</feature>
<feature type="transmembrane region" description="Helical" evidence="16">
    <location>
        <begin position="445"/>
        <end position="462"/>
    </location>
</feature>
<dbReference type="InterPro" id="IPR017871">
    <property type="entry name" value="ABC_transporter-like_CS"/>
</dbReference>
<keyword evidence="12 16" id="KW-0472">Membrane</keyword>
<keyword evidence="6 16" id="KW-0812">Transmembrane</keyword>
<feature type="transmembrane region" description="Helical" evidence="16">
    <location>
        <begin position="367"/>
        <end position="387"/>
    </location>
</feature>
<dbReference type="InterPro" id="IPR036640">
    <property type="entry name" value="ABC1_TM_sf"/>
</dbReference>
<comment type="catalytic activity">
    <reaction evidence="14">
        <text>leukotriene C4(in) + ATP + H2O = leukotriene C4(out) + ADP + phosphate + H(+)</text>
        <dbReference type="Rhea" id="RHEA:38963"/>
        <dbReference type="ChEBI" id="CHEBI:15377"/>
        <dbReference type="ChEBI" id="CHEBI:15378"/>
        <dbReference type="ChEBI" id="CHEBI:30616"/>
        <dbReference type="ChEBI" id="CHEBI:43474"/>
        <dbReference type="ChEBI" id="CHEBI:57973"/>
        <dbReference type="ChEBI" id="CHEBI:456216"/>
    </reaction>
    <physiologicalReaction direction="left-to-right" evidence="14">
        <dbReference type="Rhea" id="RHEA:38964"/>
    </physiologicalReaction>
</comment>
<evidence type="ECO:0000256" key="9">
    <source>
        <dbReference type="ARBA" id="ARBA00022840"/>
    </source>
</evidence>
<keyword evidence="19" id="KW-1185">Reference proteome</keyword>
<accession>A0ABM1VVR1</accession>
<dbReference type="Gene3D" id="3.40.50.300">
    <property type="entry name" value="P-loop containing nucleotide triphosphate hydrolases"/>
    <property type="match status" value="2"/>
</dbReference>
<feature type="transmembrane region" description="Helical" evidence="16">
    <location>
        <begin position="99"/>
        <end position="118"/>
    </location>
</feature>